<dbReference type="GO" id="GO:0043565">
    <property type="term" value="F:sequence-specific DNA binding"/>
    <property type="evidence" value="ECO:0007669"/>
    <property type="project" value="InterPro"/>
</dbReference>
<dbReference type="PANTHER" id="PTHR43280">
    <property type="entry name" value="ARAC-FAMILY TRANSCRIPTIONAL REGULATOR"/>
    <property type="match status" value="1"/>
</dbReference>
<dbReference type="InterPro" id="IPR009057">
    <property type="entry name" value="Homeodomain-like_sf"/>
</dbReference>
<dbReference type="RefSeq" id="WP_136599957.1">
    <property type="nucleotide sequence ID" value="NZ_STGV01000006.1"/>
</dbReference>
<dbReference type="AlphaFoldDB" id="A0A4S8NU62"/>
<dbReference type="InterPro" id="IPR011051">
    <property type="entry name" value="RmlC_Cupin_sf"/>
</dbReference>
<dbReference type="InterPro" id="IPR018060">
    <property type="entry name" value="HTH_AraC"/>
</dbReference>
<evidence type="ECO:0000256" key="2">
    <source>
        <dbReference type="ARBA" id="ARBA00023125"/>
    </source>
</evidence>
<proteinExistence type="predicted"/>
<sequence length="302" mass="34203">MAATQPVPTYELYGEDEGHAGPFWVHCETIPARSSLHHWEIGMHRHSHFFQILSVTEGSGDAVFSDEIVRFEPVSLITIPPGLIHGFRFSPDVDGHVITVSHDRVQARVGEQGWMREFLSEPRVTRISEADHRSCLPIAISQIADECQKRQAGWPVFVESAISQVLVMLARAANMERRRHLAVDTDDIRLELLLSLVHRHVREHRPVTFFAEAVGISPTHLNRIVKAKTGLSTQSLISARLLDEAQRELLFTAGTVQEIAFRLGFGDPAYFSRFFLKQVGMTPRHWKAQHQQRLGTRDESDP</sequence>
<dbReference type="SUPFAM" id="SSF46689">
    <property type="entry name" value="Homeodomain-like"/>
    <property type="match status" value="1"/>
</dbReference>
<keyword evidence="2" id="KW-0238">DNA-binding</keyword>
<dbReference type="Gene3D" id="1.10.10.60">
    <property type="entry name" value="Homeodomain-like"/>
    <property type="match status" value="1"/>
</dbReference>
<reference evidence="6 7" key="1">
    <citation type="submission" date="2019-04" db="EMBL/GenBank/DDBJ databases">
        <title>Genome sequence of strain shin9-1.</title>
        <authorList>
            <person name="Gao J."/>
            <person name="Sun J."/>
        </authorList>
    </citation>
    <scope>NUCLEOTIDE SEQUENCE [LARGE SCALE GENOMIC DNA]</scope>
    <source>
        <strain evidence="7">shin9-1</strain>
    </source>
</reference>
<name>A0A4S8NU62_9HYPH</name>
<organism evidence="6 7">
    <name type="scientific">Peteryoungia ipomoeae</name>
    <dbReference type="NCBI Taxonomy" id="1210932"/>
    <lineage>
        <taxon>Bacteria</taxon>
        <taxon>Pseudomonadati</taxon>
        <taxon>Pseudomonadota</taxon>
        <taxon>Alphaproteobacteria</taxon>
        <taxon>Hyphomicrobiales</taxon>
        <taxon>Rhizobiaceae</taxon>
        <taxon>Peteryoungia</taxon>
    </lineage>
</organism>
<feature type="domain" description="HTH araC/xylS-type" evidence="5">
    <location>
        <begin position="191"/>
        <end position="289"/>
    </location>
</feature>
<dbReference type="EMBL" id="STGV01000006">
    <property type="protein sequence ID" value="THV21097.1"/>
    <property type="molecule type" value="Genomic_DNA"/>
</dbReference>
<keyword evidence="4" id="KW-0804">Transcription</keyword>
<accession>A0A4S8NU62</accession>
<dbReference type="SUPFAM" id="SSF51182">
    <property type="entry name" value="RmlC-like cupins"/>
    <property type="match status" value="1"/>
</dbReference>
<comment type="caution">
    <text evidence="6">The sequence shown here is derived from an EMBL/GenBank/DDBJ whole genome shotgun (WGS) entry which is preliminary data.</text>
</comment>
<dbReference type="Pfam" id="PF02311">
    <property type="entry name" value="AraC_binding"/>
    <property type="match status" value="1"/>
</dbReference>
<dbReference type="OrthoDB" id="9814125at2"/>
<dbReference type="InterPro" id="IPR003313">
    <property type="entry name" value="AraC-bd"/>
</dbReference>
<evidence type="ECO:0000313" key="6">
    <source>
        <dbReference type="EMBL" id="THV21097.1"/>
    </source>
</evidence>
<gene>
    <name evidence="6" type="ORF">FAA97_17820</name>
</gene>
<keyword evidence="1" id="KW-0805">Transcription regulation</keyword>
<dbReference type="PROSITE" id="PS01124">
    <property type="entry name" value="HTH_ARAC_FAMILY_2"/>
    <property type="match status" value="1"/>
</dbReference>
<dbReference type="Gene3D" id="2.60.120.10">
    <property type="entry name" value="Jelly Rolls"/>
    <property type="match status" value="1"/>
</dbReference>
<dbReference type="GO" id="GO:0003700">
    <property type="term" value="F:DNA-binding transcription factor activity"/>
    <property type="evidence" value="ECO:0007669"/>
    <property type="project" value="InterPro"/>
</dbReference>
<dbReference type="InterPro" id="IPR014710">
    <property type="entry name" value="RmlC-like_jellyroll"/>
</dbReference>
<keyword evidence="3" id="KW-0010">Activator</keyword>
<dbReference type="InterPro" id="IPR020449">
    <property type="entry name" value="Tscrpt_reg_AraC-type_HTH"/>
</dbReference>
<evidence type="ECO:0000256" key="4">
    <source>
        <dbReference type="ARBA" id="ARBA00023163"/>
    </source>
</evidence>
<dbReference type="PRINTS" id="PR00032">
    <property type="entry name" value="HTHARAC"/>
</dbReference>
<dbReference type="Pfam" id="PF12833">
    <property type="entry name" value="HTH_18"/>
    <property type="match status" value="1"/>
</dbReference>
<dbReference type="Proteomes" id="UP000308828">
    <property type="component" value="Unassembled WGS sequence"/>
</dbReference>
<evidence type="ECO:0000259" key="5">
    <source>
        <dbReference type="PROSITE" id="PS01124"/>
    </source>
</evidence>
<dbReference type="PANTHER" id="PTHR43280:SF32">
    <property type="entry name" value="TRANSCRIPTIONAL REGULATORY PROTEIN"/>
    <property type="match status" value="1"/>
</dbReference>
<dbReference type="SMART" id="SM00342">
    <property type="entry name" value="HTH_ARAC"/>
    <property type="match status" value="1"/>
</dbReference>
<protein>
    <submittedName>
        <fullName evidence="6">Helix-turn-helix domain-containing protein</fullName>
    </submittedName>
</protein>
<evidence type="ECO:0000313" key="7">
    <source>
        <dbReference type="Proteomes" id="UP000308828"/>
    </source>
</evidence>
<evidence type="ECO:0000256" key="1">
    <source>
        <dbReference type="ARBA" id="ARBA00023015"/>
    </source>
</evidence>
<dbReference type="CDD" id="cd06999">
    <property type="entry name" value="cupin_HpaA-like_N"/>
    <property type="match status" value="1"/>
</dbReference>
<dbReference type="InterPro" id="IPR047264">
    <property type="entry name" value="Cupin_HpaA-like_N"/>
</dbReference>
<keyword evidence="7" id="KW-1185">Reference proteome</keyword>
<evidence type="ECO:0000256" key="3">
    <source>
        <dbReference type="ARBA" id="ARBA00023159"/>
    </source>
</evidence>